<dbReference type="PROSITE" id="PS50152">
    <property type="entry name" value="25A_SYNTH_3"/>
    <property type="match status" value="1"/>
</dbReference>
<accession>A0A2T7PNW8</accession>
<dbReference type="GO" id="GO:0016020">
    <property type="term" value="C:membrane"/>
    <property type="evidence" value="ECO:0007669"/>
    <property type="project" value="TreeGrafter"/>
</dbReference>
<dbReference type="AlphaFoldDB" id="A0A2T7PNW8"/>
<feature type="domain" description="Polymerase nucleotidyl transferase" evidence="2">
    <location>
        <begin position="30"/>
        <end position="77"/>
    </location>
</feature>
<dbReference type="GO" id="GO:0001730">
    <property type="term" value="F:2'-5'-oligoadenylate synthetase activity"/>
    <property type="evidence" value="ECO:0007669"/>
    <property type="project" value="TreeGrafter"/>
</dbReference>
<dbReference type="GO" id="GO:0005654">
    <property type="term" value="C:nucleoplasm"/>
    <property type="evidence" value="ECO:0007669"/>
    <property type="project" value="TreeGrafter"/>
</dbReference>
<keyword evidence="5" id="KW-1185">Reference proteome</keyword>
<dbReference type="InterPro" id="IPR043519">
    <property type="entry name" value="NT_sf"/>
</dbReference>
<name>A0A2T7PNW8_POMCA</name>
<dbReference type="Proteomes" id="UP000245119">
    <property type="component" value="Linkage Group LG3"/>
</dbReference>
<organism evidence="4 5">
    <name type="scientific">Pomacea canaliculata</name>
    <name type="common">Golden apple snail</name>
    <dbReference type="NCBI Taxonomy" id="400727"/>
    <lineage>
        <taxon>Eukaryota</taxon>
        <taxon>Metazoa</taxon>
        <taxon>Spiralia</taxon>
        <taxon>Lophotrochozoa</taxon>
        <taxon>Mollusca</taxon>
        <taxon>Gastropoda</taxon>
        <taxon>Caenogastropoda</taxon>
        <taxon>Architaenioglossa</taxon>
        <taxon>Ampullarioidea</taxon>
        <taxon>Ampullariidae</taxon>
        <taxon>Pomacea</taxon>
    </lineage>
</organism>
<comment type="caution">
    <text evidence="4">The sequence shown here is derived from an EMBL/GenBank/DDBJ whole genome shotgun (WGS) entry which is preliminary data.</text>
</comment>
<dbReference type="Gene3D" id="3.30.460.10">
    <property type="entry name" value="Beta Polymerase, domain 2"/>
    <property type="match status" value="1"/>
</dbReference>
<dbReference type="PANTHER" id="PTHR11258">
    <property type="entry name" value="2-5 OLIGOADENYLATE SYNTHETASE"/>
    <property type="match status" value="1"/>
</dbReference>
<reference evidence="4 5" key="1">
    <citation type="submission" date="2018-04" db="EMBL/GenBank/DDBJ databases">
        <title>The genome of golden apple snail Pomacea canaliculata provides insight into stress tolerance and invasive adaptation.</title>
        <authorList>
            <person name="Liu C."/>
            <person name="Liu B."/>
            <person name="Ren Y."/>
            <person name="Zhang Y."/>
            <person name="Wang H."/>
            <person name="Li S."/>
            <person name="Jiang F."/>
            <person name="Yin L."/>
            <person name="Zhang G."/>
            <person name="Qian W."/>
            <person name="Fan W."/>
        </authorList>
    </citation>
    <scope>NUCLEOTIDE SEQUENCE [LARGE SCALE GENOMIC DNA]</scope>
    <source>
        <strain evidence="4">SZHN2017</strain>
        <tissue evidence="4">Muscle</tissue>
    </source>
</reference>
<proteinExistence type="inferred from homology"/>
<evidence type="ECO:0000313" key="5">
    <source>
        <dbReference type="Proteomes" id="UP000245119"/>
    </source>
</evidence>
<protein>
    <recommendedName>
        <fullName evidence="6">Polymerase nucleotidyl transferase domain-containing protein</fullName>
    </recommendedName>
</protein>
<dbReference type="SUPFAM" id="SSF81631">
    <property type="entry name" value="PAP/OAS1 substrate-binding domain"/>
    <property type="match status" value="1"/>
</dbReference>
<dbReference type="InterPro" id="IPR002934">
    <property type="entry name" value="Polymerase_NTP_transf_dom"/>
</dbReference>
<dbReference type="GO" id="GO:0005829">
    <property type="term" value="C:cytosol"/>
    <property type="evidence" value="ECO:0007669"/>
    <property type="project" value="TreeGrafter"/>
</dbReference>
<dbReference type="Gene3D" id="1.10.1410.20">
    <property type="entry name" value="2'-5'-oligoadenylate synthetase 1, domain 2"/>
    <property type="match status" value="1"/>
</dbReference>
<dbReference type="Pfam" id="PF01909">
    <property type="entry name" value="NTP_transf_2"/>
    <property type="match status" value="1"/>
</dbReference>
<feature type="domain" description="2'-5'-oligoadenylate synthetase 1" evidence="3">
    <location>
        <begin position="133"/>
        <end position="262"/>
    </location>
</feature>
<gene>
    <name evidence="4" type="ORF">C0Q70_06400</name>
</gene>
<evidence type="ECO:0000313" key="4">
    <source>
        <dbReference type="EMBL" id="PVD35119.1"/>
    </source>
</evidence>
<dbReference type="InterPro" id="IPR006116">
    <property type="entry name" value="NT_2-5OAS_ClassI-CCAase"/>
</dbReference>
<dbReference type="CDD" id="cd05400">
    <property type="entry name" value="NT_2-5OAS_ClassI-CCAase"/>
    <property type="match status" value="1"/>
</dbReference>
<comment type="similarity">
    <text evidence="1">Belongs to the 2-5A synthase family.</text>
</comment>
<evidence type="ECO:0000256" key="1">
    <source>
        <dbReference type="ARBA" id="ARBA00009526"/>
    </source>
</evidence>
<sequence>MGAATMHDTRSRGALYAVRFRSKTDDIVRCLQQISHPYSVKKVIKSGSVGKGTTIRDISDIDLIAFFNDLTCIEDLIDERKVLLDSIQGALRRSLGLIPKKRDKYILSYMWDDFKVDIAPAFDVLSEYESPFEVYQMMEEYPKKVAALQFSASLAPLQVSFVKPVPEQVKKVIRLLKVWKDENDLGIRSYSIEILTIYIWSKKCEDNPGTDHLFREVMRQLATCGTLCVALDDNYKSSRYTRYMRQPYILDPANPYMNTLHGVSIGTVSECAKRTLRSLNLRLQEW</sequence>
<dbReference type="Pfam" id="PF10421">
    <property type="entry name" value="OAS1_C"/>
    <property type="match status" value="1"/>
</dbReference>
<evidence type="ECO:0000259" key="3">
    <source>
        <dbReference type="Pfam" id="PF10421"/>
    </source>
</evidence>
<dbReference type="GO" id="GO:0003725">
    <property type="term" value="F:double-stranded RNA binding"/>
    <property type="evidence" value="ECO:0007669"/>
    <property type="project" value="TreeGrafter"/>
</dbReference>
<dbReference type="OrthoDB" id="1885901at2759"/>
<evidence type="ECO:0000259" key="2">
    <source>
        <dbReference type="Pfam" id="PF01909"/>
    </source>
</evidence>
<dbReference type="EMBL" id="PZQS01000003">
    <property type="protein sequence ID" value="PVD35119.1"/>
    <property type="molecule type" value="Genomic_DNA"/>
</dbReference>
<evidence type="ECO:0008006" key="6">
    <source>
        <dbReference type="Google" id="ProtNLM"/>
    </source>
</evidence>
<dbReference type="InterPro" id="IPR018952">
    <property type="entry name" value="2-5-oligoAdlate_synth_1_dom2/C"/>
</dbReference>
<dbReference type="SUPFAM" id="SSF81301">
    <property type="entry name" value="Nucleotidyltransferase"/>
    <property type="match status" value="1"/>
</dbReference>
<dbReference type="PANTHER" id="PTHR11258:SF11">
    <property type="entry name" value="C2H2-TYPE DOMAIN-CONTAINING PROTEIN"/>
    <property type="match status" value="1"/>
</dbReference>